<dbReference type="GO" id="GO:0004185">
    <property type="term" value="F:serine-type carboxypeptidase activity"/>
    <property type="evidence" value="ECO:0007669"/>
    <property type="project" value="InterPro"/>
</dbReference>
<dbReference type="Pfam" id="PF00450">
    <property type="entry name" value="Peptidase_S10"/>
    <property type="match status" value="1"/>
</dbReference>
<keyword evidence="6" id="KW-0732">Signal</keyword>
<dbReference type="OrthoDB" id="443318at2759"/>
<accession>A0A0V0QBK3</accession>
<feature type="chain" id="PRO_5006867391" description="Carboxypeptidase" evidence="6">
    <location>
        <begin position="20"/>
        <end position="465"/>
    </location>
</feature>
<evidence type="ECO:0000256" key="5">
    <source>
        <dbReference type="ARBA" id="ARBA00023180"/>
    </source>
</evidence>
<keyword evidence="5" id="KW-0325">Glycoprotein</keyword>
<evidence type="ECO:0008006" key="9">
    <source>
        <dbReference type="Google" id="ProtNLM"/>
    </source>
</evidence>
<comment type="similarity">
    <text evidence="1">Belongs to the peptidase S10 family.</text>
</comment>
<dbReference type="InterPro" id="IPR001563">
    <property type="entry name" value="Peptidase_S10"/>
</dbReference>
<feature type="signal peptide" evidence="6">
    <location>
        <begin position="1"/>
        <end position="19"/>
    </location>
</feature>
<comment type="caution">
    <text evidence="7">The sequence shown here is derived from an EMBL/GenBank/DDBJ whole genome shotgun (WGS) entry which is preliminary data.</text>
</comment>
<keyword evidence="8" id="KW-1185">Reference proteome</keyword>
<evidence type="ECO:0000256" key="2">
    <source>
        <dbReference type="ARBA" id="ARBA00022645"/>
    </source>
</evidence>
<dbReference type="PANTHER" id="PTHR11802">
    <property type="entry name" value="SERINE PROTEASE FAMILY S10 SERINE CARBOXYPEPTIDASE"/>
    <property type="match status" value="1"/>
</dbReference>
<dbReference type="OMA" id="NWINRMR"/>
<dbReference type="InParanoid" id="A0A0V0QBK3"/>
<dbReference type="GO" id="GO:0006508">
    <property type="term" value="P:proteolysis"/>
    <property type="evidence" value="ECO:0007669"/>
    <property type="project" value="UniProtKB-KW"/>
</dbReference>
<keyword evidence="2" id="KW-0121">Carboxypeptidase</keyword>
<evidence type="ECO:0000256" key="4">
    <source>
        <dbReference type="ARBA" id="ARBA00022801"/>
    </source>
</evidence>
<protein>
    <recommendedName>
        <fullName evidence="9">Carboxypeptidase</fullName>
    </recommendedName>
</protein>
<keyword evidence="3" id="KW-0645">Protease</keyword>
<evidence type="ECO:0000256" key="3">
    <source>
        <dbReference type="ARBA" id="ARBA00022670"/>
    </source>
</evidence>
<dbReference type="EMBL" id="LDAU01000205">
    <property type="protein sequence ID" value="KRW99628.1"/>
    <property type="molecule type" value="Genomic_DNA"/>
</dbReference>
<proteinExistence type="inferred from homology"/>
<dbReference type="AlphaFoldDB" id="A0A0V0QBK3"/>
<reference evidence="7 8" key="1">
    <citation type="journal article" date="2015" name="Sci. Rep.">
        <title>Genome of the facultative scuticociliatosis pathogen Pseudocohnilembus persalinus provides insight into its virulence through horizontal gene transfer.</title>
        <authorList>
            <person name="Xiong J."/>
            <person name="Wang G."/>
            <person name="Cheng J."/>
            <person name="Tian M."/>
            <person name="Pan X."/>
            <person name="Warren A."/>
            <person name="Jiang C."/>
            <person name="Yuan D."/>
            <person name="Miao W."/>
        </authorList>
    </citation>
    <scope>NUCLEOTIDE SEQUENCE [LARGE SCALE GENOMIC DNA]</scope>
    <source>
        <strain evidence="7">36N120E</strain>
    </source>
</reference>
<dbReference type="InterPro" id="IPR029058">
    <property type="entry name" value="AB_hydrolase_fold"/>
</dbReference>
<gene>
    <name evidence="7" type="ORF">PPERSA_03429</name>
</gene>
<evidence type="ECO:0000256" key="6">
    <source>
        <dbReference type="SAM" id="SignalP"/>
    </source>
</evidence>
<dbReference type="Proteomes" id="UP000054937">
    <property type="component" value="Unassembled WGS sequence"/>
</dbReference>
<organism evidence="7 8">
    <name type="scientific">Pseudocohnilembus persalinus</name>
    <name type="common">Ciliate</name>
    <dbReference type="NCBI Taxonomy" id="266149"/>
    <lineage>
        <taxon>Eukaryota</taxon>
        <taxon>Sar</taxon>
        <taxon>Alveolata</taxon>
        <taxon>Ciliophora</taxon>
        <taxon>Intramacronucleata</taxon>
        <taxon>Oligohymenophorea</taxon>
        <taxon>Scuticociliatia</taxon>
        <taxon>Philasterida</taxon>
        <taxon>Pseudocohnilembidae</taxon>
        <taxon>Pseudocohnilembus</taxon>
    </lineage>
</organism>
<keyword evidence="4" id="KW-0378">Hydrolase</keyword>
<sequence>MKQIIIILIIASLFSLGQSFTNADLKSLNQNQDGETLSYIVNVSSFMSKFVGETLDFEYYNGYVPVGSKEEEKDGQQSFFISMVTKYGETLENMSDETDVIYWFNGGPGCSSQFGNWNEIGPILLDGETPYLNNESWNKQALLIFIDQPLGAGLSYTDNPNIKIGSTVDAAPYMINFFHNFYEKYPGLLGHKTYFFGESYAGHYIPYYANQVLEDDYLSKHMKLQGVGIGDGWTSPKHQILSLSDFYYNVAIASQGQKEEIYFTSNQAKKAIENKEYAKATHLFDSITDDTSAYGNVDQYNFFYYKYPGQEDPYTGMEFENFLNKPDFRKGYGIYSKAIPKFSNCNETIYDNFNNDFTKSYDKYVDQLLSKGQKVLLFNGQLDIIVNGAGAQDWINELSWKNLEKWQNSKRSVWYYPDSTSAVIGNFQNYDNFCYANIYKAGHMVPADQPVGSSNMLKKYLTWDW</sequence>
<evidence type="ECO:0000256" key="1">
    <source>
        <dbReference type="ARBA" id="ARBA00009431"/>
    </source>
</evidence>
<dbReference type="PRINTS" id="PR00724">
    <property type="entry name" value="CRBOXYPTASEC"/>
</dbReference>
<dbReference type="SUPFAM" id="SSF53474">
    <property type="entry name" value="alpha/beta-Hydrolases"/>
    <property type="match status" value="1"/>
</dbReference>
<dbReference type="PANTHER" id="PTHR11802:SF113">
    <property type="entry name" value="SERINE CARBOXYPEPTIDASE CTSA-4.1"/>
    <property type="match status" value="1"/>
</dbReference>
<name>A0A0V0QBK3_PSEPJ</name>
<dbReference type="Gene3D" id="3.40.50.1820">
    <property type="entry name" value="alpha/beta hydrolase"/>
    <property type="match status" value="1"/>
</dbReference>
<evidence type="ECO:0000313" key="8">
    <source>
        <dbReference type="Proteomes" id="UP000054937"/>
    </source>
</evidence>
<evidence type="ECO:0000313" key="7">
    <source>
        <dbReference type="EMBL" id="KRW99628.1"/>
    </source>
</evidence>